<evidence type="ECO:0000313" key="2">
    <source>
        <dbReference type="Proteomes" id="UP000781710"/>
    </source>
</evidence>
<accession>A0ABQ6ZCT1</accession>
<comment type="caution">
    <text evidence="1">The sequence shown here is derived from an EMBL/GenBank/DDBJ whole genome shotgun (WGS) entry which is preliminary data.</text>
</comment>
<organism evidence="1 2">
    <name type="scientific">Pseudoxanthomonas japonensis</name>
    <dbReference type="NCBI Taxonomy" id="69284"/>
    <lineage>
        <taxon>Bacteria</taxon>
        <taxon>Pseudomonadati</taxon>
        <taxon>Pseudomonadota</taxon>
        <taxon>Gammaproteobacteria</taxon>
        <taxon>Lysobacterales</taxon>
        <taxon>Lysobacteraceae</taxon>
        <taxon>Pseudoxanthomonas</taxon>
    </lineage>
</organism>
<gene>
    <name evidence="1" type="ORF">CSC78_17565</name>
</gene>
<protein>
    <submittedName>
        <fullName evidence="1">Uncharacterized protein</fullName>
    </submittedName>
</protein>
<dbReference type="EMBL" id="PDWW01000035">
    <property type="protein sequence ID" value="KAF1721894.1"/>
    <property type="molecule type" value="Genomic_DNA"/>
</dbReference>
<evidence type="ECO:0000313" key="1">
    <source>
        <dbReference type="EMBL" id="KAF1721894.1"/>
    </source>
</evidence>
<name>A0ABQ6ZCT1_9GAMM</name>
<dbReference type="RefSeq" id="WP_162339155.1">
    <property type="nucleotide sequence ID" value="NZ_JBHSRQ010000031.1"/>
</dbReference>
<proteinExistence type="predicted"/>
<dbReference type="Proteomes" id="UP000781710">
    <property type="component" value="Unassembled WGS sequence"/>
</dbReference>
<sequence length="191" mass="21427">MDDVPGRIHFPGNPWPEGHALTEFAWTARVVDGVVWCDLHLRSADYYAERDIELDGDDDEDHDSSWEAPGVWGNYHRCTLSSTFWDDEGGFAVCPVDTFTPAWLDGRTFEVDTIAGGTLADTELDDLAFHVYLLGHDSVANHRIAFHRVGDSDRFDITWSGDIALTYAGDDDLEHRFEARIANVPFPTLPS</sequence>
<reference evidence="1 2" key="1">
    <citation type="submission" date="2017-10" db="EMBL/GenBank/DDBJ databases">
        <title>Whole genome sequencing of members of genus Pseudoxanthomonas.</title>
        <authorList>
            <person name="Kumar S."/>
            <person name="Bansal K."/>
            <person name="Kaur A."/>
            <person name="Patil P."/>
            <person name="Sharma S."/>
            <person name="Patil P.B."/>
        </authorList>
    </citation>
    <scope>NUCLEOTIDE SEQUENCE [LARGE SCALE GENOMIC DNA]</scope>
    <source>
        <strain evidence="1 2">DSM 17109</strain>
    </source>
</reference>
<keyword evidence="2" id="KW-1185">Reference proteome</keyword>